<reference evidence="3 4" key="1">
    <citation type="submission" date="2023-11" db="EMBL/GenBank/DDBJ databases">
        <authorList>
            <person name="Panchal A.K."/>
            <person name="Meaney J.S."/>
            <person name="Karas B.J."/>
            <person name="diCenzo G.C."/>
        </authorList>
    </citation>
    <scope>NUCLEOTIDE SEQUENCE [LARGE SCALE GENOMIC DNA]</scope>
    <source>
        <strain evidence="3 4">NZP2235</strain>
    </source>
</reference>
<accession>A0ABZ0VL05</accession>
<keyword evidence="2" id="KW-0472">Membrane</keyword>
<feature type="transmembrane region" description="Helical" evidence="2">
    <location>
        <begin position="226"/>
        <end position="245"/>
    </location>
</feature>
<dbReference type="Proteomes" id="UP001322481">
    <property type="component" value="Chromosome"/>
</dbReference>
<evidence type="ECO:0000313" key="3">
    <source>
        <dbReference type="EMBL" id="WQB97019.1"/>
    </source>
</evidence>
<proteinExistence type="predicted"/>
<feature type="transmembrane region" description="Helical" evidence="2">
    <location>
        <begin position="189"/>
        <end position="206"/>
    </location>
</feature>
<organism evidence="3 4">
    <name type="scientific">Mesorhizobium huakuii</name>
    <dbReference type="NCBI Taxonomy" id="28104"/>
    <lineage>
        <taxon>Bacteria</taxon>
        <taxon>Pseudomonadati</taxon>
        <taxon>Pseudomonadota</taxon>
        <taxon>Alphaproteobacteria</taxon>
        <taxon>Hyphomicrobiales</taxon>
        <taxon>Phyllobacteriaceae</taxon>
        <taxon>Mesorhizobium</taxon>
    </lineage>
</organism>
<feature type="transmembrane region" description="Helical" evidence="2">
    <location>
        <begin position="312"/>
        <end position="333"/>
    </location>
</feature>
<keyword evidence="2" id="KW-0812">Transmembrane</keyword>
<evidence type="ECO:0000256" key="1">
    <source>
        <dbReference type="SAM" id="MobiDB-lite"/>
    </source>
</evidence>
<dbReference type="GeneID" id="66686175"/>
<keyword evidence="4" id="KW-1185">Reference proteome</keyword>
<keyword evidence="2" id="KW-1133">Transmembrane helix</keyword>
<evidence type="ECO:0000313" key="4">
    <source>
        <dbReference type="Proteomes" id="UP001322481"/>
    </source>
</evidence>
<dbReference type="EMBL" id="CP139858">
    <property type="protein sequence ID" value="WQB97019.1"/>
    <property type="molecule type" value="Genomic_DNA"/>
</dbReference>
<feature type="transmembrane region" description="Helical" evidence="2">
    <location>
        <begin position="257"/>
        <end position="277"/>
    </location>
</feature>
<sequence>MLRAEARGVPQACVFQGWIVGVKTLVARFEALEKLRNRIMEANHDYRVGADIFPSLNVDKIARDMDLDDQGTAHGEKDQPSSSSKALDEVEHSIVERVQDEKKAAHQILEDQLHLFSGRVANLGLEEQFGLLQQANTSSLSDFKGEIAVGLDTLHAKRTDLHEATTELSSFRKNHRLERVARLQQGTAHLFRVALLIFLLLVETYLNGSFLAKGNDQGFLGGATEAFAFSFVNIVSALIFAIFCVRWVTHRSWGGKLVGTVFILLYAAIALGINLLLAHYREVSGTLADGAGNIAVQRMLHNPLGLEEVRSWMLFLVGLLFSIIAFIDGWFVLDPYPGYAGVEKRRRERRQDYTDTKADLIDRLIELRDDHNTKVEDILKGLSSRRREHAAILSSRARLLALFNEHQEQLERSCNQLLSKYREANIRARKTPAPKHFSQPFKLQKTKPIVQNDGEIKDSDLASSIAAAQQALNEQMLQVGKECESGIEKYRDLDKLYPETLDGQA</sequence>
<evidence type="ECO:0008006" key="5">
    <source>
        <dbReference type="Google" id="ProtNLM"/>
    </source>
</evidence>
<protein>
    <recommendedName>
        <fullName evidence="5">MFS transporter</fullName>
    </recommendedName>
</protein>
<feature type="region of interest" description="Disordered" evidence="1">
    <location>
        <begin position="68"/>
        <end position="88"/>
    </location>
</feature>
<evidence type="ECO:0000256" key="2">
    <source>
        <dbReference type="SAM" id="Phobius"/>
    </source>
</evidence>
<name>A0ABZ0VL05_9HYPH</name>
<gene>
    <name evidence="3" type="ORF">U0R22_001124</name>
</gene>
<dbReference type="RefSeq" id="WP_224713143.1">
    <property type="nucleotide sequence ID" value="NZ_CP139858.1"/>
</dbReference>